<evidence type="ECO:0000313" key="3">
    <source>
        <dbReference type="Proteomes" id="UP001652624"/>
    </source>
</evidence>
<keyword evidence="2" id="KW-1133">Transmembrane helix</keyword>
<feature type="transmembrane region" description="Helical" evidence="2">
    <location>
        <begin position="28"/>
        <end position="49"/>
    </location>
</feature>
<proteinExistence type="predicted"/>
<keyword evidence="2" id="KW-0472">Membrane</keyword>
<accession>A0ABM3WP77</accession>
<feature type="transmembrane region" description="Helical" evidence="2">
    <location>
        <begin position="254"/>
        <end position="272"/>
    </location>
</feature>
<dbReference type="GeneID" id="132535650"/>
<evidence type="ECO:0000256" key="2">
    <source>
        <dbReference type="SAM" id="Phobius"/>
    </source>
</evidence>
<dbReference type="Proteomes" id="UP001652624">
    <property type="component" value="Chromosome 23"/>
</dbReference>
<keyword evidence="3" id="KW-1185">Reference proteome</keyword>
<reference evidence="4" key="1">
    <citation type="submission" date="2025-08" db="UniProtKB">
        <authorList>
            <consortium name="RefSeq"/>
        </authorList>
    </citation>
    <scope>IDENTIFICATION</scope>
</reference>
<evidence type="ECO:0000313" key="4">
    <source>
        <dbReference type="RefSeq" id="XP_060038381.1"/>
    </source>
</evidence>
<dbReference type="RefSeq" id="XP_060038381.1">
    <property type="nucleotide sequence ID" value="XM_060182398.1"/>
</dbReference>
<evidence type="ECO:0000256" key="1">
    <source>
        <dbReference type="SAM" id="MobiDB-lite"/>
    </source>
</evidence>
<name>A0ABM3WP77_ERIEU</name>
<organism evidence="3 4">
    <name type="scientific">Erinaceus europaeus</name>
    <name type="common">Western European hedgehog</name>
    <dbReference type="NCBI Taxonomy" id="9365"/>
    <lineage>
        <taxon>Eukaryota</taxon>
        <taxon>Metazoa</taxon>
        <taxon>Chordata</taxon>
        <taxon>Craniata</taxon>
        <taxon>Vertebrata</taxon>
        <taxon>Euteleostomi</taxon>
        <taxon>Mammalia</taxon>
        <taxon>Eutheria</taxon>
        <taxon>Laurasiatheria</taxon>
        <taxon>Eulipotyphla</taxon>
        <taxon>Erinaceidae</taxon>
        <taxon>Erinaceinae</taxon>
        <taxon>Erinaceus</taxon>
    </lineage>
</organism>
<keyword evidence="2" id="KW-0812">Transmembrane</keyword>
<sequence>MGPPRYSPLCREEKALGIMGHWSLTPPLVKWTVGLVGLILLVFVLVFGIKAFSPCPQEQCVGTSQPDAWSPTLVKLKETLEKEEQNLQKEKQHLEEETQNLQKEKQQLQEERQNLQKEKQRQEEETQNLQKEKQQLQKEKQQLQEEKQNLQKEKQRQEEKQNLQKEKQQLQVEKQNLQKEKQQLQVEKQQLQVEKQNLQKEKQQLQEQLQSLGRREEEHERRDEILTSQLGQCNEDLNQLRLKESSEGDHGLPAWGWAIIVLGALALLFLVCK</sequence>
<gene>
    <name evidence="4" type="primary">LOC132535650</name>
</gene>
<feature type="region of interest" description="Disordered" evidence="1">
    <location>
        <begin position="84"/>
        <end position="162"/>
    </location>
</feature>
<protein>
    <submittedName>
        <fullName evidence="4">UPF0746 protein DDB_G0281095-like isoform X2</fullName>
    </submittedName>
</protein>